<dbReference type="GO" id="GO:0003700">
    <property type="term" value="F:DNA-binding transcription factor activity"/>
    <property type="evidence" value="ECO:0007669"/>
    <property type="project" value="TreeGrafter"/>
</dbReference>
<evidence type="ECO:0000256" key="3">
    <source>
        <dbReference type="ARBA" id="ARBA00023163"/>
    </source>
</evidence>
<evidence type="ECO:0000259" key="4">
    <source>
        <dbReference type="PROSITE" id="PS50932"/>
    </source>
</evidence>
<dbReference type="InterPro" id="IPR028082">
    <property type="entry name" value="Peripla_BP_I"/>
</dbReference>
<dbReference type="PANTHER" id="PTHR30146">
    <property type="entry name" value="LACI-RELATED TRANSCRIPTIONAL REPRESSOR"/>
    <property type="match status" value="1"/>
</dbReference>
<feature type="domain" description="HTH lacI-type" evidence="4">
    <location>
        <begin position="10"/>
        <end position="64"/>
    </location>
</feature>
<dbReference type="EMBL" id="JACRTL010000009">
    <property type="protein sequence ID" value="MBC8611911.1"/>
    <property type="molecule type" value="Genomic_DNA"/>
</dbReference>
<comment type="caution">
    <text evidence="5">The sequence shown here is derived from an EMBL/GenBank/DDBJ whole genome shotgun (WGS) entry which is preliminary data.</text>
</comment>
<keyword evidence="3" id="KW-0804">Transcription</keyword>
<organism evidence="5 6">
    <name type="scientific">Massiliimalia timonensis</name>
    <dbReference type="NCBI Taxonomy" id="1987501"/>
    <lineage>
        <taxon>Bacteria</taxon>
        <taxon>Bacillati</taxon>
        <taxon>Bacillota</taxon>
        <taxon>Clostridia</taxon>
        <taxon>Eubacteriales</taxon>
        <taxon>Oscillospiraceae</taxon>
        <taxon>Massiliimalia</taxon>
    </lineage>
</organism>
<dbReference type="InterPro" id="IPR010982">
    <property type="entry name" value="Lambda_DNA-bd_dom_sf"/>
</dbReference>
<sequence length="339" mass="38067">MELDKKKKRVTLRDIAAETGFSVNTVSHALKDQPDISDKTKRLIQKTAQKMGYIRNSSAVFLRSGISKSIAIVLGDLSNPLFAIMVKGLEVRLKEKGYVSFVINTEENKETERRALEMALEKNVDGIILCPSPKGRENVAFLQQCGVPFVLHGRYFRDMDTSAVLYDDQRCGYLATRHLLQEGHRKILFINAPLSVSSAQERLNGHLEALSEAGIQQVQTATVTLAPDQRLGQLRKALFEEYDYTAVVAFSDMIALEVISLLQEKHISVPEDVSVVGFDNIQSNYLLPTQLTTVSSSKSLMVKKSVDLLIDQIKHRQQEPIRLVLPAEIKIRETTKTRE</sequence>
<keyword evidence="2 5" id="KW-0238">DNA-binding</keyword>
<dbReference type="CDD" id="cd06267">
    <property type="entry name" value="PBP1_LacI_sugar_binding-like"/>
    <property type="match status" value="1"/>
</dbReference>
<evidence type="ECO:0000256" key="1">
    <source>
        <dbReference type="ARBA" id="ARBA00023015"/>
    </source>
</evidence>
<dbReference type="Proteomes" id="UP000632659">
    <property type="component" value="Unassembled WGS sequence"/>
</dbReference>
<dbReference type="OrthoDB" id="9775106at2"/>
<dbReference type="InterPro" id="IPR001761">
    <property type="entry name" value="Peripla_BP/Lac1_sug-bd_dom"/>
</dbReference>
<dbReference type="AlphaFoldDB" id="A0A8J6PG47"/>
<dbReference type="GO" id="GO:0000976">
    <property type="term" value="F:transcription cis-regulatory region binding"/>
    <property type="evidence" value="ECO:0007669"/>
    <property type="project" value="TreeGrafter"/>
</dbReference>
<dbReference type="SUPFAM" id="SSF53822">
    <property type="entry name" value="Periplasmic binding protein-like I"/>
    <property type="match status" value="1"/>
</dbReference>
<dbReference type="PANTHER" id="PTHR30146:SF154">
    <property type="entry name" value="TRANSCRIPTION REGULATOR, MEMBER OF GALR FAMILY"/>
    <property type="match status" value="1"/>
</dbReference>
<protein>
    <submittedName>
        <fullName evidence="5">LacI family DNA-binding transcriptional regulator</fullName>
    </submittedName>
</protein>
<keyword evidence="1" id="KW-0805">Transcription regulation</keyword>
<dbReference type="Pfam" id="PF00532">
    <property type="entry name" value="Peripla_BP_1"/>
    <property type="match status" value="1"/>
</dbReference>
<dbReference type="SMART" id="SM00354">
    <property type="entry name" value="HTH_LACI"/>
    <property type="match status" value="1"/>
</dbReference>
<evidence type="ECO:0000313" key="5">
    <source>
        <dbReference type="EMBL" id="MBC8611911.1"/>
    </source>
</evidence>
<dbReference type="RefSeq" id="WP_093987904.1">
    <property type="nucleotide sequence ID" value="NZ_FYDD01000002.1"/>
</dbReference>
<keyword evidence="6" id="KW-1185">Reference proteome</keyword>
<dbReference type="Gene3D" id="1.10.260.40">
    <property type="entry name" value="lambda repressor-like DNA-binding domains"/>
    <property type="match status" value="1"/>
</dbReference>
<dbReference type="CDD" id="cd01392">
    <property type="entry name" value="HTH_LacI"/>
    <property type="match status" value="1"/>
</dbReference>
<name>A0A8J6PG47_9FIRM</name>
<dbReference type="Pfam" id="PF00356">
    <property type="entry name" value="LacI"/>
    <property type="match status" value="1"/>
</dbReference>
<accession>A0A8J6PG47</accession>
<proteinExistence type="predicted"/>
<dbReference type="Gene3D" id="3.40.50.2300">
    <property type="match status" value="2"/>
</dbReference>
<gene>
    <name evidence="5" type="ORF">H8702_12505</name>
</gene>
<dbReference type="InterPro" id="IPR000843">
    <property type="entry name" value="HTH_LacI"/>
</dbReference>
<reference evidence="5" key="1">
    <citation type="submission" date="2020-08" db="EMBL/GenBank/DDBJ databases">
        <title>Genome public.</title>
        <authorList>
            <person name="Liu C."/>
            <person name="Sun Q."/>
        </authorList>
    </citation>
    <scope>NUCLEOTIDE SEQUENCE</scope>
    <source>
        <strain evidence="5">NSJ-15</strain>
    </source>
</reference>
<evidence type="ECO:0000313" key="6">
    <source>
        <dbReference type="Proteomes" id="UP000632659"/>
    </source>
</evidence>
<dbReference type="SUPFAM" id="SSF47413">
    <property type="entry name" value="lambda repressor-like DNA-binding domains"/>
    <property type="match status" value="1"/>
</dbReference>
<evidence type="ECO:0000256" key="2">
    <source>
        <dbReference type="ARBA" id="ARBA00023125"/>
    </source>
</evidence>
<dbReference type="PROSITE" id="PS50932">
    <property type="entry name" value="HTH_LACI_2"/>
    <property type="match status" value="1"/>
</dbReference>